<evidence type="ECO:0000313" key="9">
    <source>
        <dbReference type="EMBL" id="SDF41273.1"/>
    </source>
</evidence>
<feature type="transmembrane region" description="Helical" evidence="7">
    <location>
        <begin position="50"/>
        <end position="76"/>
    </location>
</feature>
<keyword evidence="2 7" id="KW-0813">Transport</keyword>
<dbReference type="EMBL" id="FNAY01000010">
    <property type="protein sequence ID" value="SDF41273.1"/>
    <property type="molecule type" value="Genomic_DNA"/>
</dbReference>
<protein>
    <submittedName>
        <fullName evidence="9">Putative hydroxymethylpyrimidine transport system permease protein</fullName>
    </submittedName>
</protein>
<evidence type="ECO:0000313" key="10">
    <source>
        <dbReference type="Proteomes" id="UP000183812"/>
    </source>
</evidence>
<dbReference type="PANTHER" id="PTHR30151">
    <property type="entry name" value="ALKANE SULFONATE ABC TRANSPORTER-RELATED, MEMBRANE SUBUNIT"/>
    <property type="match status" value="1"/>
</dbReference>
<dbReference type="Gene3D" id="1.10.3720.10">
    <property type="entry name" value="MetI-like"/>
    <property type="match status" value="1"/>
</dbReference>
<dbReference type="Proteomes" id="UP000183812">
    <property type="component" value="Unassembled WGS sequence"/>
</dbReference>
<feature type="domain" description="ABC transmembrane type-1" evidence="8">
    <location>
        <begin position="50"/>
        <end position="230"/>
    </location>
</feature>
<feature type="transmembrane region" description="Helical" evidence="7">
    <location>
        <begin position="88"/>
        <end position="110"/>
    </location>
</feature>
<comment type="similarity">
    <text evidence="7">Belongs to the binding-protein-dependent transport system permease family.</text>
</comment>
<name>A0A1G7KVM2_RHOCA</name>
<evidence type="ECO:0000256" key="2">
    <source>
        <dbReference type="ARBA" id="ARBA00022448"/>
    </source>
</evidence>
<dbReference type="InterPro" id="IPR035906">
    <property type="entry name" value="MetI-like_sf"/>
</dbReference>
<keyword evidence="3" id="KW-1003">Cell membrane</keyword>
<evidence type="ECO:0000256" key="5">
    <source>
        <dbReference type="ARBA" id="ARBA00022989"/>
    </source>
</evidence>
<evidence type="ECO:0000256" key="1">
    <source>
        <dbReference type="ARBA" id="ARBA00004651"/>
    </source>
</evidence>
<dbReference type="Pfam" id="PF00528">
    <property type="entry name" value="BPD_transp_1"/>
    <property type="match status" value="1"/>
</dbReference>
<dbReference type="PANTHER" id="PTHR30151:SF20">
    <property type="entry name" value="ABC TRANSPORTER PERMEASE PROTEIN HI_0355-RELATED"/>
    <property type="match status" value="1"/>
</dbReference>
<evidence type="ECO:0000259" key="8">
    <source>
        <dbReference type="PROSITE" id="PS50928"/>
    </source>
</evidence>
<gene>
    <name evidence="9" type="ORF">SAMN04244550_02222</name>
</gene>
<comment type="subcellular location">
    <subcellularLocation>
        <location evidence="1 7">Cell membrane</location>
        <topology evidence="1 7">Multi-pass membrane protein</topology>
    </subcellularLocation>
</comment>
<proteinExistence type="inferred from homology"/>
<organism evidence="9 10">
    <name type="scientific">Rhodobacter capsulatus</name>
    <name type="common">Rhodopseudomonas capsulata</name>
    <dbReference type="NCBI Taxonomy" id="1061"/>
    <lineage>
        <taxon>Bacteria</taxon>
        <taxon>Pseudomonadati</taxon>
        <taxon>Pseudomonadota</taxon>
        <taxon>Alphaproteobacteria</taxon>
        <taxon>Rhodobacterales</taxon>
        <taxon>Rhodobacter group</taxon>
        <taxon>Rhodobacter</taxon>
    </lineage>
</organism>
<keyword evidence="6 7" id="KW-0472">Membrane</keyword>
<dbReference type="AlphaFoldDB" id="A0A1G7KVM2"/>
<evidence type="ECO:0000256" key="6">
    <source>
        <dbReference type="ARBA" id="ARBA00023136"/>
    </source>
</evidence>
<evidence type="ECO:0000256" key="3">
    <source>
        <dbReference type="ARBA" id="ARBA00022475"/>
    </source>
</evidence>
<sequence length="239" mass="25148">MSARIWPVLAIFALWQAVCAAALVPAFVLPPPLRVFETLWQERGLIGQHALTTLAETGAGLALGIGLGITLALAMSLAPRLQRLIGPVLAGAQALPVFVLAPVLVLWLGYGLGPKVAMVALLVVFPVASGLHDGLCATPAAVLDLARIARASRLRTLLWLRLPHALPQGAAGLRIAVTYAPTGAVIGEWVGASQGLGYLMLMANARMRIDLMFAALLVILALTLLLNRLTDRMLARAGL</sequence>
<dbReference type="RefSeq" id="WP_074554242.1">
    <property type="nucleotide sequence ID" value="NZ_CP119563.1"/>
</dbReference>
<dbReference type="SUPFAM" id="SSF161098">
    <property type="entry name" value="MetI-like"/>
    <property type="match status" value="1"/>
</dbReference>
<feature type="transmembrane region" description="Helical" evidence="7">
    <location>
        <begin position="116"/>
        <end position="143"/>
    </location>
</feature>
<feature type="transmembrane region" description="Helical" evidence="7">
    <location>
        <begin position="209"/>
        <end position="226"/>
    </location>
</feature>
<accession>A0A1G7KVM2</accession>
<dbReference type="GO" id="GO:0055085">
    <property type="term" value="P:transmembrane transport"/>
    <property type="evidence" value="ECO:0007669"/>
    <property type="project" value="InterPro"/>
</dbReference>
<evidence type="ECO:0000256" key="7">
    <source>
        <dbReference type="RuleBase" id="RU363032"/>
    </source>
</evidence>
<evidence type="ECO:0000256" key="4">
    <source>
        <dbReference type="ARBA" id="ARBA00022692"/>
    </source>
</evidence>
<dbReference type="PROSITE" id="PS50928">
    <property type="entry name" value="ABC_TM1"/>
    <property type="match status" value="1"/>
</dbReference>
<dbReference type="OrthoDB" id="9786495at2"/>
<reference evidence="9 10" key="1">
    <citation type="submission" date="2016-10" db="EMBL/GenBank/DDBJ databases">
        <authorList>
            <person name="de Groot N.N."/>
        </authorList>
    </citation>
    <scope>NUCLEOTIDE SEQUENCE [LARGE SCALE GENOMIC DNA]</scope>
    <source>
        <strain evidence="10">DSM 938 / 37b4</strain>
    </source>
</reference>
<dbReference type="InterPro" id="IPR000515">
    <property type="entry name" value="MetI-like"/>
</dbReference>
<dbReference type="GO" id="GO:0005886">
    <property type="term" value="C:plasma membrane"/>
    <property type="evidence" value="ECO:0007669"/>
    <property type="project" value="UniProtKB-SubCell"/>
</dbReference>
<keyword evidence="4 7" id="KW-0812">Transmembrane</keyword>
<keyword evidence="5 7" id="KW-1133">Transmembrane helix</keyword>